<gene>
    <name evidence="1" type="ORF">FME351_LOCUS15703</name>
</gene>
<protein>
    <submittedName>
        <fullName evidence="1">Uncharacterized protein</fullName>
    </submittedName>
</protein>
<name>A0A818G0N9_9BILA</name>
<dbReference type="AlphaFoldDB" id="A0A818G0N9"/>
<sequence>MIVDTPTVITEKVYAINLTLTKIMAGVAAMKACLNFCNGFCSDTWSYGRISARYICRIEFTPVDGVTTSSFKCDEVITSTEKFVEAIFNSLINK</sequence>
<accession>A0A818G0N9</accession>
<evidence type="ECO:0000313" key="1">
    <source>
        <dbReference type="EMBL" id="CAF3484095.1"/>
    </source>
</evidence>
<organism evidence="1 2">
    <name type="scientific">Rotaria socialis</name>
    <dbReference type="NCBI Taxonomy" id="392032"/>
    <lineage>
        <taxon>Eukaryota</taxon>
        <taxon>Metazoa</taxon>
        <taxon>Spiralia</taxon>
        <taxon>Gnathifera</taxon>
        <taxon>Rotifera</taxon>
        <taxon>Eurotatoria</taxon>
        <taxon>Bdelloidea</taxon>
        <taxon>Philodinida</taxon>
        <taxon>Philodinidae</taxon>
        <taxon>Rotaria</taxon>
    </lineage>
</organism>
<dbReference type="Proteomes" id="UP000663869">
    <property type="component" value="Unassembled WGS sequence"/>
</dbReference>
<proteinExistence type="predicted"/>
<reference evidence="1" key="1">
    <citation type="submission" date="2021-02" db="EMBL/GenBank/DDBJ databases">
        <authorList>
            <person name="Nowell W R."/>
        </authorList>
    </citation>
    <scope>NUCLEOTIDE SEQUENCE</scope>
</reference>
<evidence type="ECO:0000313" key="2">
    <source>
        <dbReference type="Proteomes" id="UP000663869"/>
    </source>
</evidence>
<comment type="caution">
    <text evidence="1">The sequence shown here is derived from an EMBL/GenBank/DDBJ whole genome shotgun (WGS) entry which is preliminary data.</text>
</comment>
<dbReference type="EMBL" id="CAJNYU010001940">
    <property type="protein sequence ID" value="CAF3484095.1"/>
    <property type="molecule type" value="Genomic_DNA"/>
</dbReference>